<comment type="caution">
    <text evidence="1">The sequence shown here is derived from an EMBL/GenBank/DDBJ whole genome shotgun (WGS) entry which is preliminary data.</text>
</comment>
<evidence type="ECO:0000313" key="4">
    <source>
        <dbReference type="Proteomes" id="UP000613452"/>
    </source>
</evidence>
<dbReference type="InterPro" id="IPR027417">
    <property type="entry name" value="P-loop_NTPase"/>
</dbReference>
<dbReference type="EMBL" id="JAEFBZ010000001">
    <property type="protein sequence ID" value="MBK1608877.1"/>
    <property type="molecule type" value="Genomic_DNA"/>
</dbReference>
<dbReference type="AlphaFoldDB" id="A0A9X0KD85"/>
<reference evidence="1 3" key="1">
    <citation type="submission" date="2015-02" db="EMBL/GenBank/DDBJ databases">
        <title>Evolution of B. cereus sensu lato: Distribution, horizontal transfer and duplication of chromosomal virulence genes.</title>
        <authorList>
            <person name="Boehm M.-E."/>
            <person name="Huptas C."/>
            <person name="Krey V.M."/>
            <person name="Scherer S."/>
        </authorList>
    </citation>
    <scope>NUCLEOTIDE SEQUENCE [LARGE SCALE GENOMIC DNA]</scope>
    <source>
        <strain evidence="1 3">#17</strain>
    </source>
</reference>
<accession>A0A9X0KD85</accession>
<dbReference type="Proteomes" id="UP000036243">
    <property type="component" value="Unassembled WGS sequence"/>
</dbReference>
<evidence type="ECO:0000313" key="3">
    <source>
        <dbReference type="Proteomes" id="UP000036243"/>
    </source>
</evidence>
<dbReference type="Gene3D" id="3.40.50.300">
    <property type="entry name" value="P-loop containing nucleotide triphosphate hydrolases"/>
    <property type="match status" value="1"/>
</dbReference>
<dbReference type="EMBL" id="JYFW01000044">
    <property type="protein sequence ID" value="KMP12992.1"/>
    <property type="molecule type" value="Genomic_DNA"/>
</dbReference>
<dbReference type="Proteomes" id="UP000613452">
    <property type="component" value="Unassembled WGS sequence"/>
</dbReference>
<protein>
    <submittedName>
        <fullName evidence="1">Conjugal transfer protein TraG</fullName>
    </submittedName>
</protein>
<sequence length="499" mass="57195">MKTVTLPHVELGTEKTSEKTIYINSHDRILNSCIVGPIGSGKHAQLTIPIINQDLHHITHFINQYEKELTKHNSDNIADDILNGITVISPDNNLCRRVFNLVQAHKIPENSVFYIDPTNPNTKGINILHGPVDKVAEVFAMAIKEIANSDDVFFQQSQINHIKNYVYLLKLHSPERTATFDDISRMYEDVEHVRYMHKLLKLRIDLLSEVVKSKTAPKERIKEYELAKEVDAWFDHTIQEKKDSEGKTVIHKSGKYQGQPMYYDNKAEHVKELYIIVKELSANELIRRVLFDDSTFDFNSHLEYGGVLLVNTAQEELGDLSNVLGKFILMSLQQSVFQRELGLSFHHLVVDKITNYIVEPFIELLKQARKYKLIITVTDESLSEISQKYSPEYLHSLIANFRNNIVFGGISSYDANIFSDLLYEVAGEKILTADELQTQEAYTYTASIAYNNQIQIIKQIKAKFVEKEEFSDATIQVNEMAGQYWYGSRPGMNESIANL</sequence>
<name>A0A9X0KD85_BACCE</name>
<evidence type="ECO:0000313" key="2">
    <source>
        <dbReference type="EMBL" id="MBK1608877.1"/>
    </source>
</evidence>
<proteinExistence type="predicted"/>
<dbReference type="RefSeq" id="WP_002042320.1">
    <property type="nucleotide sequence ID" value="NZ_AP022858.1"/>
</dbReference>
<evidence type="ECO:0000313" key="1">
    <source>
        <dbReference type="EMBL" id="KMP12992.1"/>
    </source>
</evidence>
<reference evidence="2 4" key="2">
    <citation type="submission" date="2020-12" db="EMBL/GenBank/DDBJ databases">
        <title>Genome assembly for a thermostable protease producing Bacillus cereus MAKP1 strain isolated from chicken gut.</title>
        <authorList>
            <person name="Malaviya A."/>
        </authorList>
    </citation>
    <scope>NUCLEOTIDE SEQUENCE [LARGE SCALE GENOMIC DNA]</scope>
    <source>
        <strain evidence="2 4">MAKP1</strain>
    </source>
</reference>
<gene>
    <name evidence="2" type="ORF">JCR31_13280</name>
    <name evidence="1" type="ORF">TQ94_29505</name>
</gene>
<organism evidence="1 3">
    <name type="scientific">Bacillus cereus</name>
    <dbReference type="NCBI Taxonomy" id="1396"/>
    <lineage>
        <taxon>Bacteria</taxon>
        <taxon>Bacillati</taxon>
        <taxon>Bacillota</taxon>
        <taxon>Bacilli</taxon>
        <taxon>Bacillales</taxon>
        <taxon>Bacillaceae</taxon>
        <taxon>Bacillus</taxon>
        <taxon>Bacillus cereus group</taxon>
    </lineage>
</organism>
<dbReference type="SUPFAM" id="SSF52540">
    <property type="entry name" value="P-loop containing nucleoside triphosphate hydrolases"/>
    <property type="match status" value="1"/>
</dbReference>